<dbReference type="Gene3D" id="3.40.50.720">
    <property type="entry name" value="NAD(P)-binding Rossmann-like Domain"/>
    <property type="match status" value="1"/>
</dbReference>
<dbReference type="SUPFAM" id="SSF51735">
    <property type="entry name" value="NAD(P)-binding Rossmann-fold domains"/>
    <property type="match status" value="1"/>
</dbReference>
<gene>
    <name evidence="1" type="ORF">VTJ83DRAFT_2766</name>
</gene>
<dbReference type="EMBL" id="JAZGUE010000002">
    <property type="protein sequence ID" value="KAL2270582.1"/>
    <property type="molecule type" value="Genomic_DNA"/>
</dbReference>
<dbReference type="InterPro" id="IPR036291">
    <property type="entry name" value="NAD(P)-bd_dom_sf"/>
</dbReference>
<organism evidence="1 2">
    <name type="scientific">Remersonia thermophila</name>
    <dbReference type="NCBI Taxonomy" id="72144"/>
    <lineage>
        <taxon>Eukaryota</taxon>
        <taxon>Fungi</taxon>
        <taxon>Dikarya</taxon>
        <taxon>Ascomycota</taxon>
        <taxon>Pezizomycotina</taxon>
        <taxon>Sordariomycetes</taxon>
        <taxon>Sordariomycetidae</taxon>
        <taxon>Sordariales</taxon>
        <taxon>Sordariales incertae sedis</taxon>
        <taxon>Remersonia</taxon>
    </lineage>
</organism>
<dbReference type="GeneID" id="98123716"/>
<keyword evidence="2" id="KW-1185">Reference proteome</keyword>
<dbReference type="InterPro" id="IPR051397">
    <property type="entry name" value="Zn-ADH-like_protein"/>
</dbReference>
<accession>A0ABR4DJW6</accession>
<sequence>MRRFLAPTLSGALRATLRTTTTTTTTNATTVATSTTPIVSTATGTIRNQQPTKLFHSCQALRMKAAKVTAWGSAPVYGDYPDLPDPSPSQVRVKVVAVAVPPVVRGRALGVHSTARGAPLPYDPTVDGVVQDEATGDLYYVSPMSAQLFAEHANVERHTLVRLAPGTDPVTVATLVNPVGSSWMALRARALPGTVEGATVLVVGATSTSGRAAVSVARTLGAARIVGLSRNPETLAAVDGLDDRVPLQEPFSLPESIGPVDIILDFVGGKTAVGVLCAAQPSPGKNLQYIHVGDLAGEETLPVPARLLNARPVLITGSGMGAWGKNEIKREIGGLLAAVSKMPRPEGVITAPLSDIGTVWDTEEAKKQRFVLLP</sequence>
<proteinExistence type="predicted"/>
<name>A0ABR4DJW6_9PEZI</name>
<dbReference type="RefSeq" id="XP_070869306.1">
    <property type="nucleotide sequence ID" value="XM_071009072.1"/>
</dbReference>
<dbReference type="Gene3D" id="3.90.180.10">
    <property type="entry name" value="Medium-chain alcohol dehydrogenases, catalytic domain"/>
    <property type="match status" value="1"/>
</dbReference>
<dbReference type="PANTHER" id="PTHR43677">
    <property type="entry name" value="SHORT-CHAIN DEHYDROGENASE/REDUCTASE"/>
    <property type="match status" value="1"/>
</dbReference>
<dbReference type="SUPFAM" id="SSF50129">
    <property type="entry name" value="GroES-like"/>
    <property type="match status" value="1"/>
</dbReference>
<dbReference type="Proteomes" id="UP001600064">
    <property type="component" value="Unassembled WGS sequence"/>
</dbReference>
<dbReference type="InterPro" id="IPR011032">
    <property type="entry name" value="GroES-like_sf"/>
</dbReference>
<dbReference type="PANTHER" id="PTHR43677:SF11">
    <property type="entry name" value="ZINC-CONTAINING ALCOHOL DEHYDROGENASE"/>
    <property type="match status" value="1"/>
</dbReference>
<reference evidence="1 2" key="1">
    <citation type="journal article" date="2024" name="Commun. Biol.">
        <title>Comparative genomic analysis of thermophilic fungi reveals convergent evolutionary adaptations and gene losses.</title>
        <authorList>
            <person name="Steindorff A.S."/>
            <person name="Aguilar-Pontes M.V."/>
            <person name="Robinson A.J."/>
            <person name="Andreopoulos B."/>
            <person name="LaButti K."/>
            <person name="Kuo A."/>
            <person name="Mondo S."/>
            <person name="Riley R."/>
            <person name="Otillar R."/>
            <person name="Haridas S."/>
            <person name="Lipzen A."/>
            <person name="Grimwood J."/>
            <person name="Schmutz J."/>
            <person name="Clum A."/>
            <person name="Reid I.D."/>
            <person name="Moisan M.C."/>
            <person name="Butler G."/>
            <person name="Nguyen T.T.M."/>
            <person name="Dewar K."/>
            <person name="Conant G."/>
            <person name="Drula E."/>
            <person name="Henrissat B."/>
            <person name="Hansel C."/>
            <person name="Singer S."/>
            <person name="Hutchinson M.I."/>
            <person name="de Vries R.P."/>
            <person name="Natvig D.O."/>
            <person name="Powell A.J."/>
            <person name="Tsang A."/>
            <person name="Grigoriev I.V."/>
        </authorList>
    </citation>
    <scope>NUCLEOTIDE SEQUENCE [LARGE SCALE GENOMIC DNA]</scope>
    <source>
        <strain evidence="1 2">ATCC 22073</strain>
    </source>
</reference>
<evidence type="ECO:0000313" key="1">
    <source>
        <dbReference type="EMBL" id="KAL2270582.1"/>
    </source>
</evidence>
<comment type="caution">
    <text evidence="1">The sequence shown here is derived from an EMBL/GenBank/DDBJ whole genome shotgun (WGS) entry which is preliminary data.</text>
</comment>
<evidence type="ECO:0000313" key="2">
    <source>
        <dbReference type="Proteomes" id="UP001600064"/>
    </source>
</evidence>
<protein>
    <submittedName>
        <fullName evidence="1">Uncharacterized protein</fullName>
    </submittedName>
</protein>